<keyword evidence="3" id="KW-1185">Reference proteome</keyword>
<dbReference type="EMBL" id="JAAIUW010000007">
    <property type="protein sequence ID" value="KAF7824761.1"/>
    <property type="molecule type" value="Genomic_DNA"/>
</dbReference>
<name>A0A834TPU3_9FABA</name>
<comment type="caution">
    <text evidence="2">The sequence shown here is derived from an EMBL/GenBank/DDBJ whole genome shotgun (WGS) entry which is preliminary data.</text>
</comment>
<protein>
    <submittedName>
        <fullName evidence="2">Uncharacterized protein</fullName>
    </submittedName>
</protein>
<gene>
    <name evidence="2" type="ORF">G2W53_022905</name>
</gene>
<reference evidence="2" key="1">
    <citation type="submission" date="2020-09" db="EMBL/GenBank/DDBJ databases">
        <title>Genome-Enabled Discovery of Anthraquinone Biosynthesis in Senna tora.</title>
        <authorList>
            <person name="Kang S.-H."/>
            <person name="Pandey R.P."/>
            <person name="Lee C.-M."/>
            <person name="Sim J.-S."/>
            <person name="Jeong J.-T."/>
            <person name="Choi B.-S."/>
            <person name="Jung M."/>
            <person name="Ginzburg D."/>
            <person name="Zhao K."/>
            <person name="Won S.Y."/>
            <person name="Oh T.-J."/>
            <person name="Yu Y."/>
            <person name="Kim N.-H."/>
            <person name="Lee O.R."/>
            <person name="Lee T.-H."/>
            <person name="Bashyal P."/>
            <person name="Kim T.-S."/>
            <person name="Lee W.-H."/>
            <person name="Kawkins C."/>
            <person name="Kim C.-K."/>
            <person name="Kim J.S."/>
            <person name="Ahn B.O."/>
            <person name="Rhee S.Y."/>
            <person name="Sohng J.K."/>
        </authorList>
    </citation>
    <scope>NUCLEOTIDE SEQUENCE</scope>
    <source>
        <tissue evidence="2">Leaf</tissue>
    </source>
</reference>
<feature type="region of interest" description="Disordered" evidence="1">
    <location>
        <begin position="1"/>
        <end position="46"/>
    </location>
</feature>
<evidence type="ECO:0000313" key="2">
    <source>
        <dbReference type="EMBL" id="KAF7824761.1"/>
    </source>
</evidence>
<sequence length="46" mass="5500">MGPKERQTVEQNSLSKKRRRNNGESHRRKEKEGMGKFEQFRPRPSS</sequence>
<dbReference type="Proteomes" id="UP000634136">
    <property type="component" value="Unassembled WGS sequence"/>
</dbReference>
<dbReference type="AlphaFoldDB" id="A0A834TPU3"/>
<proteinExistence type="predicted"/>
<accession>A0A834TPU3</accession>
<feature type="compositionally biased region" description="Basic and acidic residues" evidence="1">
    <location>
        <begin position="21"/>
        <end position="46"/>
    </location>
</feature>
<evidence type="ECO:0000256" key="1">
    <source>
        <dbReference type="SAM" id="MobiDB-lite"/>
    </source>
</evidence>
<organism evidence="2 3">
    <name type="scientific">Senna tora</name>
    <dbReference type="NCBI Taxonomy" id="362788"/>
    <lineage>
        <taxon>Eukaryota</taxon>
        <taxon>Viridiplantae</taxon>
        <taxon>Streptophyta</taxon>
        <taxon>Embryophyta</taxon>
        <taxon>Tracheophyta</taxon>
        <taxon>Spermatophyta</taxon>
        <taxon>Magnoliopsida</taxon>
        <taxon>eudicotyledons</taxon>
        <taxon>Gunneridae</taxon>
        <taxon>Pentapetalae</taxon>
        <taxon>rosids</taxon>
        <taxon>fabids</taxon>
        <taxon>Fabales</taxon>
        <taxon>Fabaceae</taxon>
        <taxon>Caesalpinioideae</taxon>
        <taxon>Cassia clade</taxon>
        <taxon>Senna</taxon>
    </lineage>
</organism>
<evidence type="ECO:0000313" key="3">
    <source>
        <dbReference type="Proteomes" id="UP000634136"/>
    </source>
</evidence>